<gene>
    <name evidence="1" type="ORF">ESU54_05475</name>
</gene>
<dbReference type="EMBL" id="VORT01000003">
    <property type="protein sequence ID" value="TXD73921.1"/>
    <property type="molecule type" value="Genomic_DNA"/>
</dbReference>
<evidence type="ECO:0000313" key="2">
    <source>
        <dbReference type="Proteomes" id="UP000321497"/>
    </source>
</evidence>
<dbReference type="Proteomes" id="UP000321497">
    <property type="component" value="Unassembled WGS sequence"/>
</dbReference>
<evidence type="ECO:0000313" key="1">
    <source>
        <dbReference type="EMBL" id="TXD73921.1"/>
    </source>
</evidence>
<keyword evidence="2" id="KW-1185">Reference proteome</keyword>
<accession>A0A5C6Z3D5</accession>
<protein>
    <submittedName>
        <fullName evidence="1">Uncharacterized protein</fullName>
    </submittedName>
</protein>
<comment type="caution">
    <text evidence="1">The sequence shown here is derived from an EMBL/GenBank/DDBJ whole genome shotgun (WGS) entry which is preliminary data.</text>
</comment>
<proteinExistence type="predicted"/>
<organism evidence="1 2">
    <name type="scientific">Aequorivita antarctica</name>
    <dbReference type="NCBI Taxonomy" id="153266"/>
    <lineage>
        <taxon>Bacteria</taxon>
        <taxon>Pseudomonadati</taxon>
        <taxon>Bacteroidota</taxon>
        <taxon>Flavobacteriia</taxon>
        <taxon>Flavobacteriales</taxon>
        <taxon>Flavobacteriaceae</taxon>
        <taxon>Aequorivita</taxon>
    </lineage>
</organism>
<dbReference type="RefSeq" id="WP_111843453.1">
    <property type="nucleotide sequence ID" value="NZ_UEGI01000002.1"/>
</dbReference>
<reference evidence="1 2" key="1">
    <citation type="submission" date="2019-08" db="EMBL/GenBank/DDBJ databases">
        <title>Genome of Aequorivita antarctica SW49 (type strain).</title>
        <authorList>
            <person name="Bowman J.P."/>
        </authorList>
    </citation>
    <scope>NUCLEOTIDE SEQUENCE [LARGE SCALE GENOMIC DNA]</scope>
    <source>
        <strain evidence="1 2">SW49</strain>
    </source>
</reference>
<sequence>MRVILYRDSSDRDFERYVDLEFFQKDYNTLCIHWGDDKTYDEWFARFLEEDITSQMQTLHFLFLKYRESKDGLESYNGTIISRIFCKNNTIISDFISKWFYDELIDFEELDLDWKNLEDEISQRIESVDGSIIALEFEDGSAIQFLDGDDTLEAVYIEEYRYDSLVKEMAEIIKIFKKDNYTKL</sequence>
<name>A0A5C6Z3D5_9FLAO</name>
<dbReference type="AlphaFoldDB" id="A0A5C6Z3D5"/>